<comment type="caution">
    <text evidence="2">The sequence shown here is derived from an EMBL/GenBank/DDBJ whole genome shotgun (WGS) entry which is preliminary data.</text>
</comment>
<gene>
    <name evidence="2" type="ORF">H4F45_16560</name>
</gene>
<dbReference type="GO" id="GO:0061504">
    <property type="term" value="P:cyclic threonylcarbamoyladenosine biosynthetic process"/>
    <property type="evidence" value="ECO:0007669"/>
    <property type="project" value="TreeGrafter"/>
</dbReference>
<dbReference type="SUPFAM" id="SSF69572">
    <property type="entry name" value="Activating enzymes of the ubiquitin-like proteins"/>
    <property type="match status" value="1"/>
</dbReference>
<organism evidence="2 3">
    <name type="scientific">Pectobacterium brasiliense</name>
    <dbReference type="NCBI Taxonomy" id="180957"/>
    <lineage>
        <taxon>Bacteria</taxon>
        <taxon>Pseudomonadati</taxon>
        <taxon>Pseudomonadota</taxon>
        <taxon>Gammaproteobacteria</taxon>
        <taxon>Enterobacterales</taxon>
        <taxon>Pectobacteriaceae</taxon>
        <taxon>Pectobacterium</taxon>
    </lineage>
</organism>
<dbReference type="GO" id="GO:0061503">
    <property type="term" value="F:tRNA threonylcarbamoyladenosine dehydratase"/>
    <property type="evidence" value="ECO:0007669"/>
    <property type="project" value="TreeGrafter"/>
</dbReference>
<dbReference type="AlphaFoldDB" id="A0AAE2WGY9"/>
<keyword evidence="2" id="KW-0808">Transferase</keyword>
<dbReference type="InterPro" id="IPR045886">
    <property type="entry name" value="ThiF/MoeB/HesA"/>
</dbReference>
<dbReference type="Gene3D" id="3.40.50.720">
    <property type="entry name" value="NAD(P)-binding Rossmann-like Domain"/>
    <property type="match status" value="1"/>
</dbReference>
<name>A0AAE2WGY9_9GAMM</name>
<dbReference type="RefSeq" id="WP_205559652.1">
    <property type="nucleotide sequence ID" value="NZ_JACGEP010000043.1"/>
</dbReference>
<proteinExistence type="predicted"/>
<dbReference type="Proteomes" id="UP000768524">
    <property type="component" value="Unassembled WGS sequence"/>
</dbReference>
<dbReference type="PANTHER" id="PTHR43267:SF1">
    <property type="entry name" value="TRNA THREONYLCARBAMOYLADENOSINE DEHYDRATASE"/>
    <property type="match status" value="1"/>
</dbReference>
<dbReference type="GO" id="GO:0008641">
    <property type="term" value="F:ubiquitin-like modifier activating enzyme activity"/>
    <property type="evidence" value="ECO:0007669"/>
    <property type="project" value="InterPro"/>
</dbReference>
<evidence type="ECO:0000313" key="3">
    <source>
        <dbReference type="Proteomes" id="UP000768524"/>
    </source>
</evidence>
<reference evidence="2" key="1">
    <citation type="submission" date="2020-07" db="EMBL/GenBank/DDBJ databases">
        <title>A pangenomic view of the genus Pectobacterium provides insights into genome organization, phylogeny, and virulence.</title>
        <authorList>
            <person name="Jonkheer E."/>
            <person name="Brankovics B."/>
            <person name="Houwers I."/>
            <person name="Van Der Wolf J."/>
            <person name="Bonants P."/>
            <person name="Vreeburg R."/>
            <person name="Bollema R."/>
            <person name="De Haan J."/>
            <person name="Berke L."/>
            <person name="De Ridder D."/>
            <person name="Smit S."/>
            <person name="Van Der Lee T.A.J."/>
        </authorList>
    </citation>
    <scope>NUCLEOTIDE SEQUENCE</scope>
    <source>
        <strain evidence="2">NAK:433</strain>
    </source>
</reference>
<dbReference type="CDD" id="cd01483">
    <property type="entry name" value="E1_enzyme_family"/>
    <property type="match status" value="1"/>
</dbReference>
<evidence type="ECO:0000313" key="2">
    <source>
        <dbReference type="EMBL" id="MBN3053058.1"/>
    </source>
</evidence>
<sequence length="544" mass="61637">MVCKCSFEEAVSFSLESYGCKHIKVAKQSGFVTSWFFSLDFKNYLWDFELISTTNDLSTLPSLRWIRPHKVWGWPHINSAGIICFEDGQGIEFEPKDIAGVITWVLDEGINLLKKYWNMGKAKRKREFFDELDGYLKSMGVPEVLQIDNYGNDDVDIAYAEVEYPKIGKERGVVRRVFRSSLSYVPSRNSCEKLVVMTISYKKIPPITGQVNESWWTKIYDQLSQKQLLLLEGKRCRGVIFRVKNSYGYCEFLIHWGQGKYNNKRWLGRLYRIQFASWEYVTKRTGIPASRQRIAVVGVGAVGSKIAEMALLSGASDIYLIDDDKFSADNMGRHLLGLDSVGKYKVDELSIHFKSRIPGVNIHPFRVRAQKYFSQDNNNYDIIFLATGNSSLEKGIILRAFKEKWNSVLVSVSVEAYGVGGQIIIMNTNIKGCLYCLYIDNETNTLMPNLQGGFIEPGQKISKQLTGCGAFTPFSALNASKTAMLAYEYAVSKKYGYLRWAGNNDIAMSEGITLTPAYFSIYNENTPPFLHSEQIAKKGCPCCG</sequence>
<keyword evidence="2" id="KW-0548">Nucleotidyltransferase</keyword>
<dbReference type="Pfam" id="PF00899">
    <property type="entry name" value="ThiF"/>
    <property type="match status" value="1"/>
</dbReference>
<evidence type="ECO:0000259" key="1">
    <source>
        <dbReference type="Pfam" id="PF00899"/>
    </source>
</evidence>
<accession>A0AAE2WGY9</accession>
<dbReference type="InterPro" id="IPR035985">
    <property type="entry name" value="Ubiquitin-activating_enz"/>
</dbReference>
<dbReference type="EMBL" id="JACGEP010000043">
    <property type="protein sequence ID" value="MBN3053058.1"/>
    <property type="molecule type" value="Genomic_DNA"/>
</dbReference>
<protein>
    <submittedName>
        <fullName evidence="2">ThiF family adenylyltransferase</fullName>
    </submittedName>
</protein>
<dbReference type="InterPro" id="IPR000594">
    <property type="entry name" value="ThiF_NAD_FAD-bd"/>
</dbReference>
<dbReference type="GO" id="GO:0016779">
    <property type="term" value="F:nucleotidyltransferase activity"/>
    <property type="evidence" value="ECO:0007669"/>
    <property type="project" value="UniProtKB-KW"/>
</dbReference>
<feature type="domain" description="THIF-type NAD/FAD binding fold" evidence="1">
    <location>
        <begin position="290"/>
        <end position="455"/>
    </location>
</feature>
<dbReference type="PANTHER" id="PTHR43267">
    <property type="entry name" value="TRNA THREONYLCARBAMOYLADENOSINE DEHYDRATASE"/>
    <property type="match status" value="1"/>
</dbReference>